<dbReference type="Proteomes" id="UP000252182">
    <property type="component" value="Chromosome"/>
</dbReference>
<organism evidence="6 7">
    <name type="scientific">Ephemeroptericola cinctiostellae</name>
    <dbReference type="NCBI Taxonomy" id="2268024"/>
    <lineage>
        <taxon>Bacteria</taxon>
        <taxon>Pseudomonadati</taxon>
        <taxon>Pseudomonadota</taxon>
        <taxon>Betaproteobacteria</taxon>
        <taxon>Burkholderiales</taxon>
        <taxon>Burkholderiaceae</taxon>
        <taxon>Ephemeroptericola</taxon>
    </lineage>
</organism>
<reference evidence="7" key="1">
    <citation type="submission" date="2018-07" db="EMBL/GenBank/DDBJ databases">
        <authorList>
            <person name="Kim H."/>
        </authorList>
    </citation>
    <scope>NUCLEOTIDE SEQUENCE [LARGE SCALE GENOMIC DNA]</scope>
    <source>
        <strain evidence="7">F02</strain>
    </source>
</reference>
<name>A0A345DBH4_9BURK</name>
<dbReference type="SUPFAM" id="SSF53187">
    <property type="entry name" value="Zn-dependent exopeptidases"/>
    <property type="match status" value="1"/>
</dbReference>
<dbReference type="GO" id="GO:0046872">
    <property type="term" value="F:metal ion binding"/>
    <property type="evidence" value="ECO:0007669"/>
    <property type="project" value="UniProtKB-KW"/>
</dbReference>
<keyword evidence="3" id="KW-0378">Hydrolase</keyword>
<evidence type="ECO:0000313" key="7">
    <source>
        <dbReference type="Proteomes" id="UP000252182"/>
    </source>
</evidence>
<accession>A0A345DBH4</accession>
<dbReference type="Pfam" id="PF24827">
    <property type="entry name" value="AstE_AspA_cat"/>
    <property type="match status" value="1"/>
</dbReference>
<evidence type="ECO:0000256" key="3">
    <source>
        <dbReference type="ARBA" id="ARBA00022801"/>
    </source>
</evidence>
<protein>
    <recommendedName>
        <fullName evidence="5">Succinylglutamate desuccinylase/Aspartoacylase catalytic domain-containing protein</fullName>
    </recommendedName>
</protein>
<proteinExistence type="predicted"/>
<dbReference type="PANTHER" id="PTHR37326">
    <property type="entry name" value="BLL3975 PROTEIN"/>
    <property type="match status" value="1"/>
</dbReference>
<evidence type="ECO:0000313" key="6">
    <source>
        <dbReference type="EMBL" id="AXF85712.1"/>
    </source>
</evidence>
<dbReference type="RefSeq" id="WP_114562878.1">
    <property type="nucleotide sequence ID" value="NZ_CP031124.1"/>
</dbReference>
<gene>
    <name evidence="6" type="ORF">DTO96_101445</name>
</gene>
<dbReference type="GO" id="GO:0016788">
    <property type="term" value="F:hydrolase activity, acting on ester bonds"/>
    <property type="evidence" value="ECO:0007669"/>
    <property type="project" value="InterPro"/>
</dbReference>
<dbReference type="InterPro" id="IPR055438">
    <property type="entry name" value="AstE_AspA_cat"/>
</dbReference>
<dbReference type="PANTHER" id="PTHR37326:SF1">
    <property type="entry name" value="BLL3975 PROTEIN"/>
    <property type="match status" value="1"/>
</dbReference>
<evidence type="ECO:0000256" key="4">
    <source>
        <dbReference type="ARBA" id="ARBA00022833"/>
    </source>
</evidence>
<sequence>MRVEQHNLSGASLGTQRAVTALHFGPESATRKIYIQASLHANELPGALTAYHLRQKLLELESQGQLHSKIVLVPMCNPIGLGQSIHYAHVGRFDLFSGQNFNRLGDLSLFEMTLTQLQTDQVILTSDAVSNVRTIRQAMTKALAQRQGVTQLEHLHLILLGLAHDADVVLDLHCDETAALHMYTLPQLWPTLEPLARFLGSRCQLLAEDTHVNPFDEALSTVWAKLRAAYPEANIPYACASTTVELRSRADVAHEFAVKDAHAIVQFLGFRGDVALTAAQTQALPDLLAAPNPLSGKAYVLAPHSGVVVFHIEAGDDIAEGQIVAEVIDPIHGESVGVFSPIDGFVYARNTIQFAQQGDNLISVSGQVDLGRGAGLSA</sequence>
<dbReference type="CDD" id="cd06250">
    <property type="entry name" value="M14_PaAOTO_like"/>
    <property type="match status" value="1"/>
</dbReference>
<evidence type="ECO:0000256" key="2">
    <source>
        <dbReference type="ARBA" id="ARBA00022723"/>
    </source>
</evidence>
<feature type="domain" description="Succinylglutamate desuccinylase/Aspartoacylase catalytic" evidence="5">
    <location>
        <begin position="30"/>
        <end position="185"/>
    </location>
</feature>
<dbReference type="EMBL" id="CP031124">
    <property type="protein sequence ID" value="AXF85712.1"/>
    <property type="molecule type" value="Genomic_DNA"/>
</dbReference>
<dbReference type="OrthoDB" id="527673at2"/>
<keyword evidence="2" id="KW-0479">Metal-binding</keyword>
<evidence type="ECO:0000259" key="5">
    <source>
        <dbReference type="Pfam" id="PF24827"/>
    </source>
</evidence>
<keyword evidence="7" id="KW-1185">Reference proteome</keyword>
<dbReference type="InterPro" id="IPR053138">
    <property type="entry name" value="N-alpha-Ac-DABA_deacetylase"/>
</dbReference>
<keyword evidence="4" id="KW-0862">Zinc</keyword>
<dbReference type="KEGG" id="hyf:DTO96_101445"/>
<dbReference type="Gene3D" id="3.40.630.10">
    <property type="entry name" value="Zn peptidases"/>
    <property type="match status" value="1"/>
</dbReference>
<evidence type="ECO:0000256" key="1">
    <source>
        <dbReference type="ARBA" id="ARBA00001947"/>
    </source>
</evidence>
<dbReference type="AlphaFoldDB" id="A0A345DBH4"/>
<comment type="cofactor">
    <cofactor evidence="1">
        <name>Zn(2+)</name>
        <dbReference type="ChEBI" id="CHEBI:29105"/>
    </cofactor>
</comment>